<dbReference type="KEGG" id="sdyn:Mal52_57250"/>
<dbReference type="PANTHER" id="PTHR30558">
    <property type="entry name" value="EXBD MEMBRANE COMPONENT OF PMF-DRIVEN MACROMOLECULE IMPORT SYSTEM"/>
    <property type="match status" value="1"/>
</dbReference>
<protein>
    <submittedName>
        <fullName evidence="9">Biopolymer transport protein ExbD</fullName>
    </submittedName>
</protein>
<gene>
    <name evidence="9" type="primary">exbD_2</name>
    <name evidence="9" type="ORF">Mal52_57250</name>
</gene>
<evidence type="ECO:0000256" key="6">
    <source>
        <dbReference type="ARBA" id="ARBA00023136"/>
    </source>
</evidence>
<keyword evidence="6 8" id="KW-0472">Membrane</keyword>
<proteinExistence type="inferred from homology"/>
<dbReference type="AlphaFoldDB" id="A0A517ZXI9"/>
<name>A0A517ZXI9_9PLAN</name>
<dbReference type="Pfam" id="PF02472">
    <property type="entry name" value="ExbD"/>
    <property type="match status" value="1"/>
</dbReference>
<dbReference type="Proteomes" id="UP000319383">
    <property type="component" value="Chromosome"/>
</dbReference>
<keyword evidence="4 7" id="KW-0812">Transmembrane</keyword>
<evidence type="ECO:0000313" key="9">
    <source>
        <dbReference type="EMBL" id="QDU47197.1"/>
    </source>
</evidence>
<dbReference type="GO" id="GO:0015031">
    <property type="term" value="P:protein transport"/>
    <property type="evidence" value="ECO:0007669"/>
    <property type="project" value="UniProtKB-KW"/>
</dbReference>
<evidence type="ECO:0000313" key="10">
    <source>
        <dbReference type="Proteomes" id="UP000319383"/>
    </source>
</evidence>
<dbReference type="RefSeq" id="WP_145379931.1">
    <property type="nucleotide sequence ID" value="NZ_CAXBED010000095.1"/>
</dbReference>
<dbReference type="GO" id="GO:0022857">
    <property type="term" value="F:transmembrane transporter activity"/>
    <property type="evidence" value="ECO:0007669"/>
    <property type="project" value="InterPro"/>
</dbReference>
<evidence type="ECO:0000256" key="5">
    <source>
        <dbReference type="ARBA" id="ARBA00022989"/>
    </source>
</evidence>
<accession>A0A517ZXI9</accession>
<keyword evidence="3" id="KW-1003">Cell membrane</keyword>
<evidence type="ECO:0000256" key="3">
    <source>
        <dbReference type="ARBA" id="ARBA00022475"/>
    </source>
</evidence>
<dbReference type="GO" id="GO:0005886">
    <property type="term" value="C:plasma membrane"/>
    <property type="evidence" value="ECO:0007669"/>
    <property type="project" value="UniProtKB-SubCell"/>
</dbReference>
<organism evidence="9 10">
    <name type="scientific">Symmachiella dynata</name>
    <dbReference type="NCBI Taxonomy" id="2527995"/>
    <lineage>
        <taxon>Bacteria</taxon>
        <taxon>Pseudomonadati</taxon>
        <taxon>Planctomycetota</taxon>
        <taxon>Planctomycetia</taxon>
        <taxon>Planctomycetales</taxon>
        <taxon>Planctomycetaceae</taxon>
        <taxon>Symmachiella</taxon>
    </lineage>
</organism>
<comment type="similarity">
    <text evidence="2 7">Belongs to the ExbD/TolR family.</text>
</comment>
<sequence>MKVPLRRRERGLHFNITPLIDIVFLLIIFFLAASHLARSETAQAVELPEATRQTDEAELAQRVVVTITAEQRFFVGGNEMLLPQLEFMIQQAKVDAGEEPLEVQIRADRTVPYGTVEPLMLSCVKVGITKLNWAVLPTR</sequence>
<reference evidence="9 10" key="1">
    <citation type="submission" date="2019-02" db="EMBL/GenBank/DDBJ databases">
        <title>Deep-cultivation of Planctomycetes and their phenomic and genomic characterization uncovers novel biology.</title>
        <authorList>
            <person name="Wiegand S."/>
            <person name="Jogler M."/>
            <person name="Boedeker C."/>
            <person name="Pinto D."/>
            <person name="Vollmers J."/>
            <person name="Rivas-Marin E."/>
            <person name="Kohn T."/>
            <person name="Peeters S.H."/>
            <person name="Heuer A."/>
            <person name="Rast P."/>
            <person name="Oberbeckmann S."/>
            <person name="Bunk B."/>
            <person name="Jeske O."/>
            <person name="Meyerdierks A."/>
            <person name="Storesund J.E."/>
            <person name="Kallscheuer N."/>
            <person name="Luecker S."/>
            <person name="Lage O.M."/>
            <person name="Pohl T."/>
            <person name="Merkel B.J."/>
            <person name="Hornburger P."/>
            <person name="Mueller R.-W."/>
            <person name="Bruemmer F."/>
            <person name="Labrenz M."/>
            <person name="Spormann A.M."/>
            <person name="Op den Camp H."/>
            <person name="Overmann J."/>
            <person name="Amann R."/>
            <person name="Jetten M.S.M."/>
            <person name="Mascher T."/>
            <person name="Medema M.H."/>
            <person name="Devos D.P."/>
            <person name="Kaster A.-K."/>
            <person name="Ovreas L."/>
            <person name="Rohde M."/>
            <person name="Galperin M.Y."/>
            <person name="Jogler C."/>
        </authorList>
    </citation>
    <scope>NUCLEOTIDE SEQUENCE [LARGE SCALE GENOMIC DNA]</scope>
    <source>
        <strain evidence="9 10">Mal52</strain>
    </source>
</reference>
<evidence type="ECO:0000256" key="2">
    <source>
        <dbReference type="ARBA" id="ARBA00005811"/>
    </source>
</evidence>
<keyword evidence="10" id="KW-1185">Reference proteome</keyword>
<evidence type="ECO:0000256" key="7">
    <source>
        <dbReference type="RuleBase" id="RU003879"/>
    </source>
</evidence>
<keyword evidence="7" id="KW-0813">Transport</keyword>
<dbReference type="InterPro" id="IPR003400">
    <property type="entry name" value="ExbD"/>
</dbReference>
<comment type="subcellular location">
    <subcellularLocation>
        <location evidence="1">Cell membrane</location>
        <topology evidence="1">Single-pass membrane protein</topology>
    </subcellularLocation>
    <subcellularLocation>
        <location evidence="7">Cell membrane</location>
        <topology evidence="7">Single-pass type II membrane protein</topology>
    </subcellularLocation>
</comment>
<dbReference type="PANTHER" id="PTHR30558:SF3">
    <property type="entry name" value="BIOPOLYMER TRANSPORT PROTEIN EXBD-RELATED"/>
    <property type="match status" value="1"/>
</dbReference>
<feature type="transmembrane region" description="Helical" evidence="8">
    <location>
        <begin position="12"/>
        <end position="33"/>
    </location>
</feature>
<evidence type="ECO:0000256" key="4">
    <source>
        <dbReference type="ARBA" id="ARBA00022692"/>
    </source>
</evidence>
<dbReference type="Gene3D" id="3.30.420.270">
    <property type="match status" value="1"/>
</dbReference>
<evidence type="ECO:0000256" key="1">
    <source>
        <dbReference type="ARBA" id="ARBA00004162"/>
    </source>
</evidence>
<keyword evidence="7" id="KW-0653">Protein transport</keyword>
<evidence type="ECO:0000256" key="8">
    <source>
        <dbReference type="SAM" id="Phobius"/>
    </source>
</evidence>
<keyword evidence="5 8" id="KW-1133">Transmembrane helix</keyword>
<dbReference type="EMBL" id="CP036276">
    <property type="protein sequence ID" value="QDU47197.1"/>
    <property type="molecule type" value="Genomic_DNA"/>
</dbReference>